<dbReference type="EMBL" id="CYGY02000050">
    <property type="protein sequence ID" value="SIT46067.1"/>
    <property type="molecule type" value="Genomic_DNA"/>
</dbReference>
<evidence type="ECO:0000256" key="1">
    <source>
        <dbReference type="SAM" id="MobiDB-lite"/>
    </source>
</evidence>
<keyword evidence="3" id="KW-1185">Reference proteome</keyword>
<feature type="region of interest" description="Disordered" evidence="1">
    <location>
        <begin position="83"/>
        <end position="106"/>
    </location>
</feature>
<organism evidence="2 3">
    <name type="scientific">Paraburkholderia piptadeniae</name>
    <dbReference type="NCBI Taxonomy" id="1701573"/>
    <lineage>
        <taxon>Bacteria</taxon>
        <taxon>Pseudomonadati</taxon>
        <taxon>Pseudomonadota</taxon>
        <taxon>Betaproteobacteria</taxon>
        <taxon>Burkholderiales</taxon>
        <taxon>Burkholderiaceae</taxon>
        <taxon>Paraburkholderia</taxon>
    </lineage>
</organism>
<dbReference type="Proteomes" id="UP000195569">
    <property type="component" value="Unassembled WGS sequence"/>
</dbReference>
<accession>A0A1N7SFB2</accession>
<protein>
    <submittedName>
        <fullName evidence="2">Uncharacterized protein</fullName>
    </submittedName>
</protein>
<evidence type="ECO:0000313" key="3">
    <source>
        <dbReference type="Proteomes" id="UP000195569"/>
    </source>
</evidence>
<gene>
    <name evidence="2" type="ORF">BN2476_500023</name>
</gene>
<name>A0A1N7SFB2_9BURK</name>
<sequence length="106" mass="11480">MTVPELSFSNAAPRIDSILSLLFQGTCEAGPRIREAAYVIARKNPTLDLIVPGSGIPITWSLAARELVMRPAVDSFIARAMDSRSATRAARQQRRRHSAAMSGQSA</sequence>
<reference evidence="2" key="1">
    <citation type="submission" date="2016-12" db="EMBL/GenBank/DDBJ databases">
        <authorList>
            <person name="Moulin L."/>
        </authorList>
    </citation>
    <scope>NUCLEOTIDE SEQUENCE [LARGE SCALE GENOMIC DNA]</scope>
    <source>
        <strain evidence="2">STM 7183</strain>
    </source>
</reference>
<dbReference type="AlphaFoldDB" id="A0A1N7SFB2"/>
<proteinExistence type="predicted"/>
<comment type="caution">
    <text evidence="2">The sequence shown here is derived from an EMBL/GenBank/DDBJ whole genome shotgun (WGS) entry which is preliminary data.</text>
</comment>
<evidence type="ECO:0000313" key="2">
    <source>
        <dbReference type="EMBL" id="SIT46067.1"/>
    </source>
</evidence>